<feature type="domain" description="NB-ARC" evidence="1">
    <location>
        <begin position="139"/>
        <end position="239"/>
    </location>
</feature>
<comment type="caution">
    <text evidence="2">The sequence shown here is derived from an EMBL/GenBank/DDBJ whole genome shotgun (WGS) entry which is preliminary data.</text>
</comment>
<name>A0ABW5HVH8_9PSEU</name>
<dbReference type="EMBL" id="JBHUKQ010000008">
    <property type="protein sequence ID" value="MFD2480280.1"/>
    <property type="molecule type" value="Genomic_DNA"/>
</dbReference>
<dbReference type="PANTHER" id="PTHR46082">
    <property type="entry name" value="ATP/GTP-BINDING PROTEIN-RELATED"/>
    <property type="match status" value="1"/>
</dbReference>
<gene>
    <name evidence="2" type="ORF">ACFSUT_08355</name>
</gene>
<dbReference type="Pfam" id="PF13424">
    <property type="entry name" value="TPR_12"/>
    <property type="match status" value="5"/>
</dbReference>
<dbReference type="InterPro" id="IPR035994">
    <property type="entry name" value="Nucleoside_phosphorylase_sf"/>
</dbReference>
<dbReference type="InterPro" id="IPR002182">
    <property type="entry name" value="NB-ARC"/>
</dbReference>
<dbReference type="Gene3D" id="3.40.50.300">
    <property type="entry name" value="P-loop containing nucleotide triphosphate hydrolases"/>
    <property type="match status" value="1"/>
</dbReference>
<dbReference type="InterPro" id="IPR027417">
    <property type="entry name" value="P-loop_NTPase"/>
</dbReference>
<proteinExistence type="predicted"/>
<evidence type="ECO:0000313" key="2">
    <source>
        <dbReference type="EMBL" id="MFD2480280.1"/>
    </source>
</evidence>
<accession>A0ABW5HVH8</accession>
<protein>
    <submittedName>
        <fullName evidence="2">Tetratricopeptide repeat protein</fullName>
    </submittedName>
</protein>
<reference evidence="3" key="1">
    <citation type="journal article" date="2019" name="Int. J. Syst. Evol. Microbiol.">
        <title>The Global Catalogue of Microorganisms (GCM) 10K type strain sequencing project: providing services to taxonomists for standard genome sequencing and annotation.</title>
        <authorList>
            <consortium name="The Broad Institute Genomics Platform"/>
            <consortium name="The Broad Institute Genome Sequencing Center for Infectious Disease"/>
            <person name="Wu L."/>
            <person name="Ma J."/>
        </authorList>
    </citation>
    <scope>NUCLEOTIDE SEQUENCE [LARGE SCALE GENOMIC DNA]</scope>
    <source>
        <strain evidence="3">CGMCC 4.7638</strain>
    </source>
</reference>
<dbReference type="PANTHER" id="PTHR46082:SF6">
    <property type="entry name" value="AAA+ ATPASE DOMAIN-CONTAINING PROTEIN-RELATED"/>
    <property type="match status" value="1"/>
</dbReference>
<dbReference type="SUPFAM" id="SSF52540">
    <property type="entry name" value="P-loop containing nucleoside triphosphate hydrolases"/>
    <property type="match status" value="1"/>
</dbReference>
<dbReference type="InterPro" id="IPR053137">
    <property type="entry name" value="NLR-like"/>
</dbReference>
<dbReference type="Gene3D" id="1.25.40.10">
    <property type="entry name" value="Tetratricopeptide repeat domain"/>
    <property type="match status" value="4"/>
</dbReference>
<dbReference type="RefSeq" id="WP_344287419.1">
    <property type="nucleotide sequence ID" value="NZ_BAAAHV010000028.1"/>
</dbReference>
<dbReference type="InterPro" id="IPR019734">
    <property type="entry name" value="TPR_rpt"/>
</dbReference>
<keyword evidence="3" id="KW-1185">Reference proteome</keyword>
<dbReference type="SUPFAM" id="SSF53167">
    <property type="entry name" value="Purine and uridine phosphorylases"/>
    <property type="match status" value="1"/>
</dbReference>
<dbReference type="Proteomes" id="UP001597542">
    <property type="component" value="Unassembled WGS sequence"/>
</dbReference>
<organism evidence="2 3">
    <name type="scientific">Amycolatopsis albidoflavus</name>
    <dbReference type="NCBI Taxonomy" id="102226"/>
    <lineage>
        <taxon>Bacteria</taxon>
        <taxon>Bacillati</taxon>
        <taxon>Actinomycetota</taxon>
        <taxon>Actinomycetes</taxon>
        <taxon>Pseudonocardiales</taxon>
        <taxon>Pseudonocardiaceae</taxon>
        <taxon>Amycolatopsis</taxon>
    </lineage>
</organism>
<dbReference type="PRINTS" id="PR00364">
    <property type="entry name" value="DISEASERSIST"/>
</dbReference>
<dbReference type="SUPFAM" id="SSF48452">
    <property type="entry name" value="TPR-like"/>
    <property type="match status" value="6"/>
</dbReference>
<dbReference type="Pfam" id="PF00931">
    <property type="entry name" value="NB-ARC"/>
    <property type="match status" value="1"/>
</dbReference>
<dbReference type="InterPro" id="IPR011990">
    <property type="entry name" value="TPR-like_helical_dom_sf"/>
</dbReference>
<dbReference type="Gene3D" id="3.40.50.1580">
    <property type="entry name" value="Nucleoside phosphorylase domain"/>
    <property type="match status" value="1"/>
</dbReference>
<dbReference type="Pfam" id="PF13374">
    <property type="entry name" value="TPR_10"/>
    <property type="match status" value="1"/>
</dbReference>
<evidence type="ECO:0000313" key="3">
    <source>
        <dbReference type="Proteomes" id="UP001597542"/>
    </source>
</evidence>
<sequence>MEGYGFLHGAYANDAVDALVVRGISDLLSGKTETADQEWQPAASQHAAAFAFELLARTTTKPPNDAPAAPEIQNTVAGNLFGPVLQAGHIGGSAVLAGPVTVNYHGQLPESVPLLSSLAVPGRRPGHRTRGRSGVIETVAGVVRSDEAAVVVLHGAGGYGKTTVAAEVARAVAGEVDVWWVDASSEETLITGLRTVAIRASVDRERVHNAWSSGTESAPDLLWEALGAATKKWLLVLDNADDPRILAPGDGRVSRQRGWLRTPPAGTGTVLVTSRTASAEVWGNARLLRVDALSADDGARVLLDRVPDAGSAAEAITLADRLGGLPLALWLAGSYLASARTAPPIPGLDLATTFESYRTAWEQRFADVTDLSWSTEHPDDRELLSRTWELSLDLLEQRGHRLARPLLRTLSCLGPSPVPHALLDADVLTRSPLFPELTAPLLRTLLVALDDLGLIQPGQHCEDEVVSIPTVGMHPVIRDANRQHVQRGDRPSSFVEIALYALLQSIEPLDATQPATWPLWRTLIPHCVLARTVARDENELRRVRLGAALVCHLAAFFCQRAGLDDEAVELNRTAVACRAAILGPDAPETLAVEHNLANNLESLGRLVEAEAGYRRVLAVERAVRGDEDIETLVTRNALAGVLRERGELKAAEDEFRQVLDIVNRTKIPYDPSVLNVHDGLAATLRDRGDLVAAEDLLRQLLSHAQQRLGADHQYTLGVALNLASVLHDRARLDEAEHLCRQILPVAERVLESHHQQVLQIQNLLATLYFERGELAEAENLFQEVLQKFTDTKGAEHYMTIAVRSNLAEILVRRGLLAEAETEFRAILETNIRNQGREHPQTRGSLRALAQVLTMRGDVSSAEGIYRDALIGRPESSAGGLEVLELRAGRADALRVRGDYVAAEREYRDIAEISTRIHGSDHVFTLTILNNLSTILLARGSVTEAETLLRQILASREHLGDMNPSVVATRSNLAGVLHARGHLRQSEREYRAILPIAKHVQGEEHPDTLAIQCSLGTVLRNQDKLTEAEELFRKTATSAEKVLGSNHPNTLKTRSCIADVLRERGKNAEAEREYRRVLDGLASAGQEESETARMIRFNLALAVRDLGKLVDAEEILRKLLVVEQRLLGSKTESTLVTQLELAATLFQQQRLIECETVLRDLILKAQQSLGTQHQLTQHARGVLALFFNGH</sequence>
<evidence type="ECO:0000259" key="1">
    <source>
        <dbReference type="Pfam" id="PF00931"/>
    </source>
</evidence>
<dbReference type="SMART" id="SM00028">
    <property type="entry name" value="TPR"/>
    <property type="match status" value="9"/>
</dbReference>